<organism evidence="2 3">
    <name type="scientific">Cicer arietinum</name>
    <name type="common">Chickpea</name>
    <name type="synonym">Garbanzo</name>
    <dbReference type="NCBI Taxonomy" id="3827"/>
    <lineage>
        <taxon>Eukaryota</taxon>
        <taxon>Viridiplantae</taxon>
        <taxon>Streptophyta</taxon>
        <taxon>Embryophyta</taxon>
        <taxon>Tracheophyta</taxon>
        <taxon>Spermatophyta</taxon>
        <taxon>Magnoliopsida</taxon>
        <taxon>eudicotyledons</taxon>
        <taxon>Gunneridae</taxon>
        <taxon>Pentapetalae</taxon>
        <taxon>rosids</taxon>
        <taxon>fabids</taxon>
        <taxon>Fabales</taxon>
        <taxon>Fabaceae</taxon>
        <taxon>Papilionoideae</taxon>
        <taxon>50 kb inversion clade</taxon>
        <taxon>NPAAA clade</taxon>
        <taxon>Hologalegina</taxon>
        <taxon>IRL clade</taxon>
        <taxon>Cicereae</taxon>
        <taxon>Cicer</taxon>
    </lineage>
</organism>
<dbReference type="PANTHER" id="PTHR46033:SF1">
    <property type="entry name" value="PROTEIN MAIN-LIKE 2"/>
    <property type="match status" value="1"/>
</dbReference>
<feature type="domain" description="Aminotransferase-like plant mobile" evidence="1">
    <location>
        <begin position="1"/>
        <end position="152"/>
    </location>
</feature>
<dbReference type="AlphaFoldDB" id="A0A1S2XL16"/>
<reference evidence="3" key="2">
    <citation type="submission" date="2025-08" db="UniProtKB">
        <authorList>
            <consortium name="RefSeq"/>
        </authorList>
    </citation>
    <scope>IDENTIFICATION</scope>
    <source>
        <tissue evidence="3">Etiolated seedlings</tissue>
    </source>
</reference>
<name>A0A1S2XL16_CICAR</name>
<dbReference type="PaxDb" id="3827-XP_004490270.1"/>
<evidence type="ECO:0000313" key="2">
    <source>
        <dbReference type="Proteomes" id="UP000087171"/>
    </source>
</evidence>
<accession>A0A1S2XL16</accession>
<dbReference type="InterPro" id="IPR044824">
    <property type="entry name" value="MAIN-like"/>
</dbReference>
<gene>
    <name evidence="3" type="primary">LOC101488483</name>
</gene>
<dbReference type="PANTHER" id="PTHR46033">
    <property type="entry name" value="PROTEIN MAIN-LIKE 2"/>
    <property type="match status" value="1"/>
</dbReference>
<dbReference type="Proteomes" id="UP000087171">
    <property type="component" value="Chromosome Ca2"/>
</dbReference>
<proteinExistence type="predicted"/>
<keyword evidence="2" id="KW-1185">Reference proteome</keyword>
<sequence length="225" mass="25811">MLRCWIYEHFPRIFKWDDRGAVLVHLPRACRWTTKHVVEGGLMTYRQRLDALLLEDVVFTPYDDDRANHPFVSISMFSRYLRCDGVSVPYLPERCLRQFCCIQCIPRDVPLMSNIIDLVWQTTMRSSVAAFRRLYHVANFPREVIADYYAWYISVSHHLVIPPSTVAPSSPPSVAAHGPSSSVHVGPSSARDRRAAGLVRRTITLVAPFSEVHEILSELSHLYDD</sequence>
<dbReference type="Pfam" id="PF10536">
    <property type="entry name" value="PMD"/>
    <property type="match status" value="1"/>
</dbReference>
<reference evidence="2" key="1">
    <citation type="journal article" date="2013" name="Nat. Biotechnol.">
        <title>Draft genome sequence of chickpea (Cicer arietinum) provides a resource for trait improvement.</title>
        <authorList>
            <person name="Varshney R.K."/>
            <person name="Song C."/>
            <person name="Saxena R.K."/>
            <person name="Azam S."/>
            <person name="Yu S."/>
            <person name="Sharpe A.G."/>
            <person name="Cannon S."/>
            <person name="Baek J."/>
            <person name="Rosen B.D."/>
            <person name="Tar'an B."/>
            <person name="Millan T."/>
            <person name="Zhang X."/>
            <person name="Ramsay L.D."/>
            <person name="Iwata A."/>
            <person name="Wang Y."/>
            <person name="Nelson W."/>
            <person name="Farmer A.D."/>
            <person name="Gaur P.M."/>
            <person name="Soderlund C."/>
            <person name="Penmetsa R.V."/>
            <person name="Xu C."/>
            <person name="Bharti A.K."/>
            <person name="He W."/>
            <person name="Winter P."/>
            <person name="Zhao S."/>
            <person name="Hane J.K."/>
            <person name="Carrasquilla-Garcia N."/>
            <person name="Condie J.A."/>
            <person name="Upadhyaya H.D."/>
            <person name="Luo M.C."/>
            <person name="Thudi M."/>
            <person name="Gowda C.L."/>
            <person name="Singh N.P."/>
            <person name="Lichtenzveig J."/>
            <person name="Gali K.K."/>
            <person name="Rubio J."/>
            <person name="Nadarajan N."/>
            <person name="Dolezel J."/>
            <person name="Bansal K.C."/>
            <person name="Xu X."/>
            <person name="Edwards D."/>
            <person name="Zhang G."/>
            <person name="Kahl G."/>
            <person name="Gil J."/>
            <person name="Singh K.B."/>
            <person name="Datta S.K."/>
            <person name="Jackson S.A."/>
            <person name="Wang J."/>
            <person name="Cook D.R."/>
        </authorList>
    </citation>
    <scope>NUCLEOTIDE SEQUENCE [LARGE SCALE GENOMIC DNA]</scope>
    <source>
        <strain evidence="2">cv. CDC Frontier</strain>
    </source>
</reference>
<evidence type="ECO:0000313" key="3">
    <source>
        <dbReference type="RefSeq" id="XP_004490270.1"/>
    </source>
</evidence>
<protein>
    <submittedName>
        <fullName evidence="3">Uncharacterized protein LOC101488483</fullName>
    </submittedName>
</protein>
<dbReference type="InterPro" id="IPR019557">
    <property type="entry name" value="AminoTfrase-like_pln_mobile"/>
</dbReference>
<evidence type="ECO:0000259" key="1">
    <source>
        <dbReference type="Pfam" id="PF10536"/>
    </source>
</evidence>
<dbReference type="RefSeq" id="XP_004490270.1">
    <property type="nucleotide sequence ID" value="XM_004490213.1"/>
</dbReference>
<dbReference type="GO" id="GO:0010073">
    <property type="term" value="P:meristem maintenance"/>
    <property type="evidence" value="ECO:0007669"/>
    <property type="project" value="InterPro"/>
</dbReference>